<evidence type="ECO:0000313" key="3">
    <source>
        <dbReference type="Proteomes" id="UP000326198"/>
    </source>
</evidence>
<keyword evidence="3" id="KW-1185">Reference proteome</keyword>
<evidence type="ECO:0000256" key="1">
    <source>
        <dbReference type="SAM" id="MobiDB-lite"/>
    </source>
</evidence>
<reference evidence="2 3" key="1">
    <citation type="submission" date="2019-04" db="EMBL/GenBank/DDBJ databases">
        <title>Friends and foes A comparative genomics studyof 23 Aspergillus species from section Flavi.</title>
        <authorList>
            <consortium name="DOE Joint Genome Institute"/>
            <person name="Kjaerbolling I."/>
            <person name="Vesth T."/>
            <person name="Frisvad J.C."/>
            <person name="Nybo J.L."/>
            <person name="Theobald S."/>
            <person name="Kildgaard S."/>
            <person name="Isbrandt T."/>
            <person name="Kuo A."/>
            <person name="Sato A."/>
            <person name="Lyhne E.K."/>
            <person name="Kogle M.E."/>
            <person name="Wiebenga A."/>
            <person name="Kun R.S."/>
            <person name="Lubbers R.J."/>
            <person name="Makela M.R."/>
            <person name="Barry K."/>
            <person name="Chovatia M."/>
            <person name="Clum A."/>
            <person name="Daum C."/>
            <person name="Haridas S."/>
            <person name="He G."/>
            <person name="LaButti K."/>
            <person name="Lipzen A."/>
            <person name="Mondo S."/>
            <person name="Riley R."/>
            <person name="Salamov A."/>
            <person name="Simmons B.A."/>
            <person name="Magnuson J.K."/>
            <person name="Henrissat B."/>
            <person name="Mortensen U.H."/>
            <person name="Larsen T.O."/>
            <person name="Devries R.P."/>
            <person name="Grigoriev I.V."/>
            <person name="Machida M."/>
            <person name="Baker S.E."/>
            <person name="Andersen M.R."/>
        </authorList>
    </citation>
    <scope>NUCLEOTIDE SEQUENCE [LARGE SCALE GENOMIC DNA]</scope>
    <source>
        <strain evidence="2 3">IBT 29228</strain>
    </source>
</reference>
<feature type="region of interest" description="Disordered" evidence="1">
    <location>
        <begin position="89"/>
        <end position="108"/>
    </location>
</feature>
<accession>A0A5N7BH74</accession>
<dbReference type="EMBL" id="ML736174">
    <property type="protein sequence ID" value="KAE8381121.1"/>
    <property type="molecule type" value="Genomic_DNA"/>
</dbReference>
<dbReference type="OrthoDB" id="4509869at2759"/>
<sequence>MATRPASTHATDELFHIYLSSEKDKKDPYLEVDDGTNSGTFISQLPDKTIITTGPPDPNVAIELHSDDKWVEWLKNVDDTGKYTLTIKPKKEKRGEKPEGGKEDDKKTEVKQFDFEFSTPTTLKFSSESLVLNKAFGDAAKDIEEPGFADPRLYLGLKESGQTEIPLATAWAYTGLAEASIPKFLKGLQVKPDSKLAPGHRNALWFNPEASSRVTVRLVFNLGNLGTLNSLGLSDLKINFTEADLVCRKVVSTGKAGGKTVSVKQGNAALSIGCKFGQDLEVQGVMEFAEDTISMTLLSKSKNPIQGALSWLAGLLELQDDELGFVTKLFNQDPFKDVRFRRIKVVFDTEENVKLSSFRLDVQVSASIGQDPTSENKTLFLLSYTYSSSVSGLGTIRGELWQASGIKNPTLNPTYETWTDLEPFPATTPLLPLQIKYLIPGRTIDDIPKTVPDTIERAFITLSTKEVGFGATVKAKEVPPGAVPQPYLGEIKVDASFTWNMSDFKLDLYTVAGIMPPSTSTHKDPALLTGKLMYQRTSASS</sequence>
<gene>
    <name evidence="2" type="ORF">BDV26DRAFT_289824</name>
</gene>
<name>A0A5N7BH74_9EURO</name>
<evidence type="ECO:0000313" key="2">
    <source>
        <dbReference type="EMBL" id="KAE8381121.1"/>
    </source>
</evidence>
<dbReference type="AlphaFoldDB" id="A0A5N7BH74"/>
<protein>
    <submittedName>
        <fullName evidence="2">Uncharacterized protein</fullName>
    </submittedName>
</protein>
<organism evidence="2 3">
    <name type="scientific">Aspergillus bertholletiae</name>
    <dbReference type="NCBI Taxonomy" id="1226010"/>
    <lineage>
        <taxon>Eukaryota</taxon>
        <taxon>Fungi</taxon>
        <taxon>Dikarya</taxon>
        <taxon>Ascomycota</taxon>
        <taxon>Pezizomycotina</taxon>
        <taxon>Eurotiomycetes</taxon>
        <taxon>Eurotiomycetidae</taxon>
        <taxon>Eurotiales</taxon>
        <taxon>Aspergillaceae</taxon>
        <taxon>Aspergillus</taxon>
        <taxon>Aspergillus subgen. Circumdati</taxon>
    </lineage>
</organism>
<dbReference type="Proteomes" id="UP000326198">
    <property type="component" value="Unassembled WGS sequence"/>
</dbReference>
<proteinExistence type="predicted"/>
<feature type="compositionally biased region" description="Basic and acidic residues" evidence="1">
    <location>
        <begin position="93"/>
        <end position="108"/>
    </location>
</feature>